<dbReference type="AlphaFoldDB" id="A0A6J3LRS9"/>
<evidence type="ECO:0000256" key="2">
    <source>
        <dbReference type="ARBA" id="ARBA00006661"/>
    </source>
</evidence>
<dbReference type="GO" id="GO:0006260">
    <property type="term" value="P:DNA replication"/>
    <property type="evidence" value="ECO:0007669"/>
    <property type="project" value="InterPro"/>
</dbReference>
<proteinExistence type="inferred from homology"/>
<evidence type="ECO:0000256" key="7">
    <source>
        <dbReference type="ARBA" id="ARBA00029496"/>
    </source>
</evidence>
<dbReference type="RefSeq" id="XP_033455572.1">
    <property type="nucleotide sequence ID" value="XM_033609032.1"/>
</dbReference>
<dbReference type="OrthoDB" id="5349119at2759"/>
<dbReference type="InterPro" id="IPR018574">
    <property type="entry name" value="Structure-sp_endonuc_su_Slx4"/>
</dbReference>
<dbReference type="Pfam" id="PF09494">
    <property type="entry name" value="Slx4"/>
    <property type="match status" value="1"/>
</dbReference>
<evidence type="ECO:0000256" key="6">
    <source>
        <dbReference type="ARBA" id="ARBA00023242"/>
    </source>
</evidence>
<dbReference type="Proteomes" id="UP000504637">
    <property type="component" value="Unplaced"/>
</dbReference>
<dbReference type="GeneID" id="54366833"/>
<feature type="region of interest" description="Disordered" evidence="8">
    <location>
        <begin position="19"/>
        <end position="60"/>
    </location>
</feature>
<feature type="region of interest" description="Disordered" evidence="8">
    <location>
        <begin position="388"/>
        <end position="449"/>
    </location>
</feature>
<comment type="similarity">
    <text evidence="2">Belongs to the SLX4 family.</text>
</comment>
<feature type="region of interest" description="Disordered" evidence="8">
    <location>
        <begin position="579"/>
        <end position="601"/>
    </location>
</feature>
<evidence type="ECO:0000313" key="9">
    <source>
        <dbReference type="Proteomes" id="UP000504637"/>
    </source>
</evidence>
<reference evidence="10" key="1">
    <citation type="submission" date="2020-01" db="EMBL/GenBank/DDBJ databases">
        <authorList>
            <consortium name="DOE Joint Genome Institute"/>
            <person name="Haridas S."/>
            <person name="Albert R."/>
            <person name="Binder M."/>
            <person name="Bloem J."/>
            <person name="Labutti K."/>
            <person name="Salamov A."/>
            <person name="Andreopoulos B."/>
            <person name="Baker S.E."/>
            <person name="Barry K."/>
            <person name="Bills G."/>
            <person name="Bluhm B.H."/>
            <person name="Cannon C."/>
            <person name="Castanera R."/>
            <person name="Culley D.E."/>
            <person name="Daum C."/>
            <person name="Ezra D."/>
            <person name="Gonzalez J.B."/>
            <person name="Henrissat B."/>
            <person name="Kuo A."/>
            <person name="Liang C."/>
            <person name="Lipzen A."/>
            <person name="Lutzoni F."/>
            <person name="Magnuson J."/>
            <person name="Mondo S."/>
            <person name="Nolan M."/>
            <person name="Ohm R."/>
            <person name="Pangilinan J."/>
            <person name="Park H.-J."/>
            <person name="Ramirez L."/>
            <person name="Alfaro M."/>
            <person name="Sun H."/>
            <person name="Tritt A."/>
            <person name="Yoshinaga Y."/>
            <person name="Zwiers L.-H."/>
            <person name="Turgeon B.G."/>
            <person name="Goodwin S.B."/>
            <person name="Spatafora J.W."/>
            <person name="Crous P.W."/>
            <person name="Grigoriev I.V."/>
        </authorList>
    </citation>
    <scope>NUCLEOTIDE SEQUENCE</scope>
    <source>
        <strain evidence="10">CBS 342.82</strain>
    </source>
</reference>
<keyword evidence="4" id="KW-0233">DNA recombination</keyword>
<name>A0A6J3LRS9_9PEZI</name>
<gene>
    <name evidence="10" type="ORF">K489DRAFT_90894</name>
</gene>
<accession>A0A6J3LRS9</accession>
<dbReference type="GO" id="GO:0033557">
    <property type="term" value="C:Slx1-Slx4 complex"/>
    <property type="evidence" value="ECO:0007669"/>
    <property type="project" value="InterPro"/>
</dbReference>
<evidence type="ECO:0000256" key="1">
    <source>
        <dbReference type="ARBA" id="ARBA00004123"/>
    </source>
</evidence>
<dbReference type="GO" id="GO:0006281">
    <property type="term" value="P:DNA repair"/>
    <property type="evidence" value="ECO:0007669"/>
    <property type="project" value="UniProtKB-KW"/>
</dbReference>
<evidence type="ECO:0000256" key="3">
    <source>
        <dbReference type="ARBA" id="ARBA00022763"/>
    </source>
</evidence>
<evidence type="ECO:0000256" key="5">
    <source>
        <dbReference type="ARBA" id="ARBA00023204"/>
    </source>
</evidence>
<keyword evidence="5" id="KW-0234">DNA repair</keyword>
<dbReference type="GO" id="GO:0006310">
    <property type="term" value="P:DNA recombination"/>
    <property type="evidence" value="ECO:0007669"/>
    <property type="project" value="UniProtKB-KW"/>
</dbReference>
<feature type="region of interest" description="Disordered" evidence="8">
    <location>
        <begin position="315"/>
        <end position="348"/>
    </location>
</feature>
<sequence>MTITDLVTSAFRPLAEETAEAGTVSSFFTPRLEPANPDVSDAQQSASTIEPAKTKTPRVPLKVIDPHQTIARKVKPSSAVKPKKRKPKVKSNEDDHTPELLVPEMARAIEKSQGFLFGTSSQLAAEESPSFIRDMQMAIEQSEAFLPPSLHTSRTGTLLQRIRAAGHSPEKAPRGMWREAARDREGGLQACGRRRRVKGSFAPRATEPVAESVGLGDDIPHAEAQVTAPRLNPQDDSAVEPCRQLPEVSVQCADIAGVQALCDSTSDLLAAREVPLAVVPDDAMDAGVIAPESVSSNRLKDPPISDDWMLLSSDPTVEEEPATIISADRDQNDNSEEQIRASQMSQPRRLPWVQDAEHIIATGSQNTSGLSREPLRNLDRNQPVIAVGLENAESSSAPTTKPRGRPKKSEVSTTSTTRRGRLKKGAAATISTAEAMPPLKTASSQPERPVASQWMVIDEISDSDVPVTPSPPRLRRTVSSPPTIIPLPLSLPSSPRRAEVPTLLHPILNATDAAWPSVRESLFPKITKLVKSTPPSTEMNMPTWHEKMLLFDPIVLEDLTAWLTEQGLRYELHRPKPKAKTKVAKSSKKATEDIEPEPDANSNLEIVQEEVKPWMVQRWCEEKSICCLWKEGLRGGVKVKY</sequence>
<feature type="region of interest" description="Disordered" evidence="8">
    <location>
        <begin position="73"/>
        <end position="95"/>
    </location>
</feature>
<comment type="subcellular location">
    <subcellularLocation>
        <location evidence="1">Nucleus</location>
    </subcellularLocation>
</comment>
<reference evidence="10" key="3">
    <citation type="submission" date="2025-08" db="UniProtKB">
        <authorList>
            <consortium name="RefSeq"/>
        </authorList>
    </citation>
    <scope>IDENTIFICATION</scope>
    <source>
        <strain evidence="10">CBS 342.82</strain>
    </source>
</reference>
<keyword evidence="3" id="KW-0227">DNA damage</keyword>
<keyword evidence="6" id="KW-0539">Nucleus</keyword>
<evidence type="ECO:0000256" key="4">
    <source>
        <dbReference type="ARBA" id="ARBA00023172"/>
    </source>
</evidence>
<organism evidence="10">
    <name type="scientific">Dissoconium aciculare CBS 342.82</name>
    <dbReference type="NCBI Taxonomy" id="1314786"/>
    <lineage>
        <taxon>Eukaryota</taxon>
        <taxon>Fungi</taxon>
        <taxon>Dikarya</taxon>
        <taxon>Ascomycota</taxon>
        <taxon>Pezizomycotina</taxon>
        <taxon>Dothideomycetes</taxon>
        <taxon>Dothideomycetidae</taxon>
        <taxon>Mycosphaerellales</taxon>
        <taxon>Dissoconiaceae</taxon>
        <taxon>Dissoconium</taxon>
    </lineage>
</organism>
<feature type="compositionally biased region" description="Basic residues" evidence="8">
    <location>
        <begin position="73"/>
        <end position="89"/>
    </location>
</feature>
<reference evidence="10" key="2">
    <citation type="submission" date="2020-04" db="EMBL/GenBank/DDBJ databases">
        <authorList>
            <consortium name="NCBI Genome Project"/>
        </authorList>
    </citation>
    <scope>NUCLEOTIDE SEQUENCE</scope>
    <source>
        <strain evidence="10">CBS 342.82</strain>
    </source>
</reference>
<evidence type="ECO:0000313" key="10">
    <source>
        <dbReference type="RefSeq" id="XP_033455572.1"/>
    </source>
</evidence>
<feature type="compositionally biased region" description="Basic residues" evidence="8">
    <location>
        <begin position="579"/>
        <end position="588"/>
    </location>
</feature>
<keyword evidence="9" id="KW-1185">Reference proteome</keyword>
<protein>
    <recommendedName>
        <fullName evidence="7">Structure-specific endonuclease subunit SLX4</fullName>
    </recommendedName>
</protein>
<evidence type="ECO:0000256" key="8">
    <source>
        <dbReference type="SAM" id="MobiDB-lite"/>
    </source>
</evidence>